<comment type="catalytic activity">
    <reaction evidence="1">
        <text>ATP + protein L-histidine = ADP + protein N-phospho-L-histidine.</text>
        <dbReference type="EC" id="2.7.13.3"/>
    </reaction>
</comment>
<dbReference type="PANTHER" id="PTHR43711:SF26">
    <property type="entry name" value="SENSOR HISTIDINE KINASE RCSC"/>
    <property type="match status" value="1"/>
</dbReference>
<keyword evidence="4" id="KW-0597">Phosphoprotein</keyword>
<dbReference type="EC" id="2.7.13.3" evidence="3"/>
<evidence type="ECO:0000259" key="10">
    <source>
        <dbReference type="PROSITE" id="PS50109"/>
    </source>
</evidence>
<dbReference type="EMBL" id="WKQN01000003">
    <property type="protein sequence ID" value="MSC62542.1"/>
    <property type="molecule type" value="Genomic_DNA"/>
</dbReference>
<keyword evidence="6 12" id="KW-0418">Kinase</keyword>
<keyword evidence="8 9" id="KW-0472">Membrane</keyword>
<evidence type="ECO:0000256" key="3">
    <source>
        <dbReference type="ARBA" id="ARBA00012438"/>
    </source>
</evidence>
<dbReference type="Gene3D" id="1.10.287.130">
    <property type="match status" value="1"/>
</dbReference>
<dbReference type="PRINTS" id="PR00344">
    <property type="entry name" value="BCTRLSENSOR"/>
</dbReference>
<evidence type="ECO:0000256" key="5">
    <source>
        <dbReference type="ARBA" id="ARBA00022679"/>
    </source>
</evidence>
<comment type="caution">
    <text evidence="12">The sequence shown here is derived from an EMBL/GenBank/DDBJ whole genome shotgun (WGS) entry which is preliminary data.</text>
</comment>
<accession>A0A844DM55</accession>
<keyword evidence="9" id="KW-1133">Transmembrane helix</keyword>
<dbReference type="Proteomes" id="UP000461506">
    <property type="component" value="Unassembled WGS sequence"/>
</dbReference>
<evidence type="ECO:0000313" key="13">
    <source>
        <dbReference type="Proteomes" id="UP000461506"/>
    </source>
</evidence>
<dbReference type="InterPro" id="IPR036097">
    <property type="entry name" value="HisK_dim/P_sf"/>
</dbReference>
<dbReference type="PROSITE" id="PS50885">
    <property type="entry name" value="HAMP"/>
    <property type="match status" value="1"/>
</dbReference>
<dbReference type="PANTHER" id="PTHR43711">
    <property type="entry name" value="TWO-COMPONENT HISTIDINE KINASE"/>
    <property type="match status" value="1"/>
</dbReference>
<evidence type="ECO:0000256" key="9">
    <source>
        <dbReference type="SAM" id="Phobius"/>
    </source>
</evidence>
<reference evidence="12 13" key="1">
    <citation type="journal article" date="2019" name="Nat. Med.">
        <title>A library of human gut bacterial isolates paired with longitudinal multiomics data enables mechanistic microbiome research.</title>
        <authorList>
            <person name="Poyet M."/>
            <person name="Groussin M."/>
            <person name="Gibbons S.M."/>
            <person name="Avila-Pacheco J."/>
            <person name="Jiang X."/>
            <person name="Kearney S.M."/>
            <person name="Perrotta A.R."/>
            <person name="Berdy B."/>
            <person name="Zhao S."/>
            <person name="Lieberman T.D."/>
            <person name="Swanson P.K."/>
            <person name="Smith M."/>
            <person name="Roesemann S."/>
            <person name="Alexander J.E."/>
            <person name="Rich S.A."/>
            <person name="Livny J."/>
            <person name="Vlamakis H."/>
            <person name="Clish C."/>
            <person name="Bullock K."/>
            <person name="Deik A."/>
            <person name="Scott J."/>
            <person name="Pierce K.A."/>
            <person name="Xavier R.J."/>
            <person name="Alm E.J."/>
        </authorList>
    </citation>
    <scope>NUCLEOTIDE SEQUENCE [LARGE SCALE GENOMIC DNA]</scope>
    <source>
        <strain evidence="12 13">BIOML-A1</strain>
    </source>
</reference>
<dbReference type="CDD" id="cd06225">
    <property type="entry name" value="HAMP"/>
    <property type="match status" value="1"/>
</dbReference>
<dbReference type="Gene3D" id="6.10.340.10">
    <property type="match status" value="1"/>
</dbReference>
<evidence type="ECO:0000259" key="11">
    <source>
        <dbReference type="PROSITE" id="PS50885"/>
    </source>
</evidence>
<evidence type="ECO:0000313" key="12">
    <source>
        <dbReference type="EMBL" id="MSC62542.1"/>
    </source>
</evidence>
<dbReference type="RefSeq" id="WP_154276579.1">
    <property type="nucleotide sequence ID" value="NZ_WKQN01000003.1"/>
</dbReference>
<dbReference type="InterPro" id="IPR005467">
    <property type="entry name" value="His_kinase_dom"/>
</dbReference>
<dbReference type="FunFam" id="3.30.565.10:FF:000006">
    <property type="entry name" value="Sensor histidine kinase WalK"/>
    <property type="match status" value="1"/>
</dbReference>
<feature type="transmembrane region" description="Helical" evidence="9">
    <location>
        <begin position="63"/>
        <end position="84"/>
    </location>
</feature>
<dbReference type="InterPro" id="IPR003661">
    <property type="entry name" value="HisK_dim/P_dom"/>
</dbReference>
<sequence length="357" mass="39783">MMKNAFNRLRSGMETLNLTMLLILNLFFMVFLLLAVCTVLVLAGVDEGFLYHDGQVELGGALAFVYTVCILIAVSMVVMIRMVFIHPLQRNIEAMKKLANGDFTVRVNHAEHGYVPREMVEFEQSFNKAAEELGGTEILRKDFINNFSHEFKTPIVSISGFADLLLEEQLPPEDQKEYLTIIRDESRRLADLATNILTLNRVESQTILTDKACFSLDEQLRQSVLVTQQKWRQKELDFDADLVPAEYTGSEGLLKEVWLNLLDNAAKFSPEGGTVAVNLRKEKNALMVSVTDQGEGMSADTQAHIFEQFYQGDTSHTTQGNGLGLAMVKKVLELHGGSIQVNSAPGQGSCFTVTLPI</sequence>
<dbReference type="SMART" id="SM00387">
    <property type="entry name" value="HATPase_c"/>
    <property type="match status" value="1"/>
</dbReference>
<dbReference type="CDD" id="cd00082">
    <property type="entry name" value="HisKA"/>
    <property type="match status" value="1"/>
</dbReference>
<feature type="transmembrane region" description="Helical" evidence="9">
    <location>
        <begin position="21"/>
        <end position="43"/>
    </location>
</feature>
<dbReference type="GO" id="GO:0000155">
    <property type="term" value="F:phosphorelay sensor kinase activity"/>
    <property type="evidence" value="ECO:0007669"/>
    <property type="project" value="InterPro"/>
</dbReference>
<evidence type="ECO:0000256" key="1">
    <source>
        <dbReference type="ARBA" id="ARBA00000085"/>
    </source>
</evidence>
<name>A0A844DM55_9FIRM</name>
<dbReference type="CDD" id="cd00075">
    <property type="entry name" value="HATPase"/>
    <property type="match status" value="1"/>
</dbReference>
<keyword evidence="5" id="KW-0808">Transferase</keyword>
<dbReference type="PROSITE" id="PS50109">
    <property type="entry name" value="HIS_KIN"/>
    <property type="match status" value="1"/>
</dbReference>
<evidence type="ECO:0000256" key="8">
    <source>
        <dbReference type="ARBA" id="ARBA00023136"/>
    </source>
</evidence>
<evidence type="ECO:0000256" key="4">
    <source>
        <dbReference type="ARBA" id="ARBA00022553"/>
    </source>
</evidence>
<dbReference type="AlphaFoldDB" id="A0A844DM55"/>
<organism evidence="12 13">
    <name type="scientific">Faecalibacterium prausnitzii</name>
    <dbReference type="NCBI Taxonomy" id="853"/>
    <lineage>
        <taxon>Bacteria</taxon>
        <taxon>Bacillati</taxon>
        <taxon>Bacillota</taxon>
        <taxon>Clostridia</taxon>
        <taxon>Eubacteriales</taxon>
        <taxon>Oscillospiraceae</taxon>
        <taxon>Faecalibacterium</taxon>
    </lineage>
</organism>
<dbReference type="SUPFAM" id="SSF55874">
    <property type="entry name" value="ATPase domain of HSP90 chaperone/DNA topoisomerase II/histidine kinase"/>
    <property type="match status" value="1"/>
</dbReference>
<comment type="subcellular location">
    <subcellularLocation>
        <location evidence="2">Membrane</location>
    </subcellularLocation>
</comment>
<dbReference type="InterPro" id="IPR003660">
    <property type="entry name" value="HAMP_dom"/>
</dbReference>
<dbReference type="InterPro" id="IPR004358">
    <property type="entry name" value="Sig_transdc_His_kin-like_C"/>
</dbReference>
<dbReference type="SUPFAM" id="SSF47384">
    <property type="entry name" value="Homodimeric domain of signal transducing histidine kinase"/>
    <property type="match status" value="1"/>
</dbReference>
<gene>
    <name evidence="12" type="ORF">GKD95_04110</name>
</gene>
<feature type="domain" description="Histidine kinase" evidence="10">
    <location>
        <begin position="146"/>
        <end position="357"/>
    </location>
</feature>
<dbReference type="FunFam" id="1.10.287.130:FF:000001">
    <property type="entry name" value="Two-component sensor histidine kinase"/>
    <property type="match status" value="1"/>
</dbReference>
<dbReference type="InterPro" id="IPR036890">
    <property type="entry name" value="HATPase_C_sf"/>
</dbReference>
<dbReference type="Gene3D" id="3.30.565.10">
    <property type="entry name" value="Histidine kinase-like ATPase, C-terminal domain"/>
    <property type="match status" value="1"/>
</dbReference>
<dbReference type="SMART" id="SM00388">
    <property type="entry name" value="HisKA"/>
    <property type="match status" value="1"/>
</dbReference>
<evidence type="ECO:0000256" key="7">
    <source>
        <dbReference type="ARBA" id="ARBA00023012"/>
    </source>
</evidence>
<dbReference type="Pfam" id="PF02518">
    <property type="entry name" value="HATPase_c"/>
    <property type="match status" value="1"/>
</dbReference>
<dbReference type="GO" id="GO:0016020">
    <property type="term" value="C:membrane"/>
    <property type="evidence" value="ECO:0007669"/>
    <property type="project" value="UniProtKB-SubCell"/>
</dbReference>
<keyword evidence="7" id="KW-0902">Two-component regulatory system</keyword>
<dbReference type="InterPro" id="IPR003594">
    <property type="entry name" value="HATPase_dom"/>
</dbReference>
<feature type="domain" description="HAMP" evidence="11">
    <location>
        <begin position="82"/>
        <end position="138"/>
    </location>
</feature>
<dbReference type="InterPro" id="IPR050736">
    <property type="entry name" value="Sensor_HK_Regulatory"/>
</dbReference>
<evidence type="ECO:0000256" key="6">
    <source>
        <dbReference type="ARBA" id="ARBA00022777"/>
    </source>
</evidence>
<evidence type="ECO:0000256" key="2">
    <source>
        <dbReference type="ARBA" id="ARBA00004370"/>
    </source>
</evidence>
<dbReference type="Pfam" id="PF00512">
    <property type="entry name" value="HisKA"/>
    <property type="match status" value="1"/>
</dbReference>
<proteinExistence type="predicted"/>
<keyword evidence="9" id="KW-0812">Transmembrane</keyword>
<protein>
    <recommendedName>
        <fullName evidence="3">histidine kinase</fullName>
        <ecNumber evidence="3">2.7.13.3</ecNumber>
    </recommendedName>
</protein>